<dbReference type="InterPro" id="IPR011013">
    <property type="entry name" value="Gal_mutarotase_sf_dom"/>
</dbReference>
<dbReference type="Gene3D" id="1.20.1270.50">
    <property type="entry name" value="Glycoside hydrolase family 38, central domain"/>
    <property type="match status" value="1"/>
</dbReference>
<dbReference type="Pfam" id="PF22907">
    <property type="entry name" value="Ams1-like_1st"/>
    <property type="match status" value="1"/>
</dbReference>
<dbReference type="Pfam" id="PF17677">
    <property type="entry name" value="Glyco_hydro38C2"/>
    <property type="match status" value="1"/>
</dbReference>
<dbReference type="InterPro" id="IPR027291">
    <property type="entry name" value="Glyco_hydro_38_N_sf"/>
</dbReference>
<dbReference type="InterPro" id="IPR011682">
    <property type="entry name" value="Glyco_hydro_38_C"/>
</dbReference>
<evidence type="ECO:0000313" key="6">
    <source>
        <dbReference type="EMBL" id="OME94635.1"/>
    </source>
</evidence>
<evidence type="ECO:0000256" key="2">
    <source>
        <dbReference type="ARBA" id="ARBA00022723"/>
    </source>
</evidence>
<evidence type="ECO:0000256" key="1">
    <source>
        <dbReference type="ARBA" id="ARBA00009792"/>
    </source>
</evidence>
<gene>
    <name evidence="6" type="ORF">BK123_05740</name>
</gene>
<organism evidence="6 7">
    <name type="scientific">Paenibacillus lautus</name>
    <name type="common">Bacillus lautus</name>
    <dbReference type="NCBI Taxonomy" id="1401"/>
    <lineage>
        <taxon>Bacteria</taxon>
        <taxon>Bacillati</taxon>
        <taxon>Bacillota</taxon>
        <taxon>Bacilli</taxon>
        <taxon>Bacillales</taxon>
        <taxon>Paenibacillaceae</taxon>
        <taxon>Paenibacillus</taxon>
    </lineage>
</organism>
<dbReference type="InterPro" id="IPR011330">
    <property type="entry name" value="Glyco_hydro/deAcase_b/a-brl"/>
</dbReference>
<dbReference type="SMART" id="SM00872">
    <property type="entry name" value="Alpha-mann_mid"/>
    <property type="match status" value="1"/>
</dbReference>
<dbReference type="Proteomes" id="UP000187074">
    <property type="component" value="Unassembled WGS sequence"/>
</dbReference>
<dbReference type="SUPFAM" id="SSF88713">
    <property type="entry name" value="Glycoside hydrolase/deacetylase"/>
    <property type="match status" value="1"/>
</dbReference>
<keyword evidence="3" id="KW-0378">Hydrolase</keyword>
<dbReference type="Gene3D" id="2.70.98.30">
    <property type="entry name" value="Golgi alpha-mannosidase II, domain 4"/>
    <property type="match status" value="1"/>
</dbReference>
<evidence type="ECO:0000313" key="7">
    <source>
        <dbReference type="Proteomes" id="UP000187074"/>
    </source>
</evidence>
<dbReference type="Pfam" id="PF01074">
    <property type="entry name" value="Glyco_hydro_38N"/>
    <property type="match status" value="1"/>
</dbReference>
<dbReference type="RefSeq" id="WP_076321456.1">
    <property type="nucleotide sequence ID" value="NZ_MRTF01000002.1"/>
</dbReference>
<dbReference type="InterPro" id="IPR015341">
    <property type="entry name" value="Glyco_hydro_38_cen"/>
</dbReference>
<dbReference type="Gene3D" id="2.60.40.2220">
    <property type="match status" value="1"/>
</dbReference>
<proteinExistence type="inferred from homology"/>
<dbReference type="OrthoDB" id="9772207at2"/>
<dbReference type="PANTHER" id="PTHR46017">
    <property type="entry name" value="ALPHA-MANNOSIDASE 2C1"/>
    <property type="match status" value="1"/>
</dbReference>
<dbReference type="Pfam" id="PF07748">
    <property type="entry name" value="Glyco_hydro_38C"/>
    <property type="match status" value="1"/>
</dbReference>
<dbReference type="InterPro" id="IPR037094">
    <property type="entry name" value="Glyco_hydro_38_cen_sf"/>
</dbReference>
<accession>A0A1R1B4Y8</accession>
<reference evidence="6 7" key="1">
    <citation type="submission" date="2016-11" db="EMBL/GenBank/DDBJ databases">
        <title>Paenibacillus species isolates.</title>
        <authorList>
            <person name="Beno S.M."/>
        </authorList>
    </citation>
    <scope>NUCLEOTIDE SEQUENCE [LARGE SCALE GENOMIC DNA]</scope>
    <source>
        <strain evidence="6 7">FSL F4-0100</strain>
    </source>
</reference>
<dbReference type="Pfam" id="PF09261">
    <property type="entry name" value="Alpha-mann_mid"/>
    <property type="match status" value="1"/>
</dbReference>
<dbReference type="InterPro" id="IPR028995">
    <property type="entry name" value="Glyco_hydro_57/38_cen_sf"/>
</dbReference>
<dbReference type="GO" id="GO:0030246">
    <property type="term" value="F:carbohydrate binding"/>
    <property type="evidence" value="ECO:0007669"/>
    <property type="project" value="InterPro"/>
</dbReference>
<dbReference type="STRING" id="1401.BK123_05740"/>
<dbReference type="Gene3D" id="3.20.110.10">
    <property type="entry name" value="Glycoside hydrolase 38, N terminal domain"/>
    <property type="match status" value="1"/>
</dbReference>
<dbReference type="SUPFAM" id="SSF74650">
    <property type="entry name" value="Galactose mutarotase-like"/>
    <property type="match status" value="1"/>
</dbReference>
<dbReference type="CDD" id="cd10789">
    <property type="entry name" value="GH38N_AMII_ER_cytosolic"/>
    <property type="match status" value="1"/>
</dbReference>
<evidence type="ECO:0000256" key="4">
    <source>
        <dbReference type="ARBA" id="ARBA00023295"/>
    </source>
</evidence>
<dbReference type="GO" id="GO:0006013">
    <property type="term" value="P:mannose metabolic process"/>
    <property type="evidence" value="ECO:0007669"/>
    <property type="project" value="InterPro"/>
</dbReference>
<evidence type="ECO:0000256" key="3">
    <source>
        <dbReference type="ARBA" id="ARBA00022801"/>
    </source>
</evidence>
<dbReference type="AlphaFoldDB" id="A0A1R1B4Y8"/>
<comment type="caution">
    <text evidence="6">The sequence shown here is derived from an EMBL/GenBank/DDBJ whole genome shotgun (WGS) entry which is preliminary data.</text>
</comment>
<dbReference type="GO" id="GO:0046872">
    <property type="term" value="F:metal ion binding"/>
    <property type="evidence" value="ECO:0007669"/>
    <property type="project" value="UniProtKB-KW"/>
</dbReference>
<dbReference type="EMBL" id="MRTF01000002">
    <property type="protein sequence ID" value="OME94635.1"/>
    <property type="molecule type" value="Genomic_DNA"/>
</dbReference>
<dbReference type="FunFam" id="1.20.1270.50:FF:000004">
    <property type="entry name" value="alpha-mannosidase 2C1 isoform X1"/>
    <property type="match status" value="1"/>
</dbReference>
<dbReference type="SUPFAM" id="SSF88688">
    <property type="entry name" value="Families 57/38 glycoside transferase middle domain"/>
    <property type="match status" value="1"/>
</dbReference>
<dbReference type="SUPFAM" id="SSF49785">
    <property type="entry name" value="Galactose-binding domain-like"/>
    <property type="match status" value="1"/>
</dbReference>
<sequence>MNEKKEILFHVEKLLNKRDQFMMTKLSAIDFCGFTTMEHLSIHEMDGRPFENIASGQRWGENWGYGWFRTTIVVPEEAEGKRLVAMLDFGSEATVYINGIVSGAKDLNHHYVTLTISAKAGEAFEIVAEAYAGHGDSQPTFGESQLCVFEEEVYQFFIDLECLYDLRNHLDAKSLRVAEIDRCLTQVFATIDLTLRQESLGENAKQCRKLMEPLLSCVNGSTAPTLYLMGQSHLDVAWLWPIAETKRKIARTMSNQLALMDEYPEYTYTQSQPYLFHVVKTLYPELYARIKQAVKEGRIIPEGSMWVEPDTNLPSGESLIRQALHGKRFFKDEFGVDNEMLWLPDVFGYSGNLPQIMKGCGIHYFASTKLFGTYDNVVDPFPHNTFMWEGIDGSQILTHLMNYGDYYPIRINPSFLIHQWSDRVQLEGISTRLTQFGHGDGGGGSNRDDLEFMRRLGNLEGVPKTKHGSPIEFFEDQIEKGIPDAKYVGELYYPAHRGTYTTQAIIKKLNRKAEIGFREVELWGAAAELLFNRSYPHEDMDRLWKVLLLNQFHDILPGSSIHRVHEEAQLELKELNQNVYDMASDARDALTDDDASRVTVFNSLSWPRKELVALPAGIHGIADENGVVLPVQMHEGLRYAEVEAPSMGWSTYKTEEVEAGDAPATSAVLATESRLENEWIALEMNELGELTRIFDKETGTEWAADRCNVMRMYRDQNSDFDAWEIDRRYRLAPVELKTNAKVSVTANGPLFANIRVERELNQSTMVQDIRLRAGSRRVEFHTTVHWREKNKLLKVDFPVRVHTNESLQEIQFGYVKRPNHASRPHDADRYEVVQHKWSALAETNRGFALLNDCKYGISVNGNTMSLTLLRAPTWPDETSDQGTHHFAYGFTFWNGAFLDSPVVREAYELNYPVSLVSGRGREAQSLLSIDQANVIVETVKLAEDGSGDWIVRLYESKGASVACGLHFGLSVAAIYETNMLEEKLAALPHESEEVSLQFRPFEVKTIRLRPNGRNRG</sequence>
<dbReference type="Gene3D" id="2.60.120.260">
    <property type="entry name" value="Galactose-binding domain-like"/>
    <property type="match status" value="1"/>
</dbReference>
<dbReference type="InterPro" id="IPR008979">
    <property type="entry name" value="Galactose-bd-like_sf"/>
</dbReference>
<dbReference type="GO" id="GO:0009313">
    <property type="term" value="P:oligosaccharide catabolic process"/>
    <property type="evidence" value="ECO:0007669"/>
    <property type="project" value="TreeGrafter"/>
</dbReference>
<dbReference type="InterPro" id="IPR000602">
    <property type="entry name" value="Glyco_hydro_38_N"/>
</dbReference>
<name>A0A1R1B4Y8_PAELA</name>
<feature type="domain" description="Glycoside hydrolase family 38 central" evidence="5">
    <location>
        <begin position="494"/>
        <end position="572"/>
    </location>
</feature>
<dbReference type="GO" id="GO:0004559">
    <property type="term" value="F:alpha-mannosidase activity"/>
    <property type="evidence" value="ECO:0007669"/>
    <property type="project" value="InterPro"/>
</dbReference>
<evidence type="ECO:0000259" key="5">
    <source>
        <dbReference type="SMART" id="SM00872"/>
    </source>
</evidence>
<keyword evidence="4" id="KW-0326">Glycosidase</keyword>
<dbReference type="InterPro" id="IPR054723">
    <property type="entry name" value="Ams1-like_N"/>
</dbReference>
<protein>
    <submittedName>
        <fullName evidence="6">Alpha-mannosidase</fullName>
    </submittedName>
</protein>
<dbReference type="InterPro" id="IPR041147">
    <property type="entry name" value="GH38_C"/>
</dbReference>
<keyword evidence="2" id="KW-0479">Metal-binding</keyword>
<comment type="similarity">
    <text evidence="1">Belongs to the glycosyl hydrolase 38 family.</text>
</comment>
<dbReference type="PANTHER" id="PTHR46017:SF1">
    <property type="entry name" value="ALPHA-MANNOSIDASE 2C1"/>
    <property type="match status" value="1"/>
</dbReference>